<dbReference type="EMBL" id="GU942962">
    <property type="protein sequence ID" value="ADD93061.1"/>
    <property type="molecule type" value="Genomic_DNA"/>
</dbReference>
<keyword evidence="1" id="KW-1133">Transmembrane helix</keyword>
<feature type="transmembrane region" description="Helical" evidence="1">
    <location>
        <begin position="600"/>
        <end position="618"/>
    </location>
</feature>
<protein>
    <recommendedName>
        <fullName evidence="3">TFIIB-type domain-containing protein</fullName>
    </recommendedName>
</protein>
<reference evidence="2" key="1">
    <citation type="journal article" date="2010" name="ISME J.">
        <title>Metagenome of the Mediterranean deep chlorophyll maximum studied by direct and fosmid library 454 pyrosequencing.</title>
        <authorList>
            <person name="Ghai R."/>
            <person name="Martin-Cuadrado A.B."/>
            <person name="Molto A.G."/>
            <person name="Heredia I.G."/>
            <person name="Cabrera R."/>
            <person name="Martin J."/>
            <person name="Verdu M."/>
            <person name="Deschamps P."/>
            <person name="Moreira D."/>
            <person name="Lopez-Garcia P."/>
            <person name="Mira A."/>
            <person name="Rodriguez-Valera F."/>
        </authorList>
    </citation>
    <scope>NUCLEOTIDE SEQUENCE</scope>
</reference>
<keyword evidence="1" id="KW-0472">Membrane</keyword>
<dbReference type="AlphaFoldDB" id="D6PBG0"/>
<name>D6PBG0_9ARCH</name>
<keyword evidence="1" id="KW-0812">Transmembrane</keyword>
<feature type="transmembrane region" description="Helical" evidence="1">
    <location>
        <begin position="548"/>
        <end position="568"/>
    </location>
</feature>
<evidence type="ECO:0008006" key="3">
    <source>
        <dbReference type="Google" id="ProtNLM"/>
    </source>
</evidence>
<feature type="transmembrane region" description="Helical" evidence="1">
    <location>
        <begin position="575"/>
        <end position="594"/>
    </location>
</feature>
<evidence type="ECO:0000256" key="1">
    <source>
        <dbReference type="SAM" id="Phobius"/>
    </source>
</evidence>
<proteinExistence type="predicted"/>
<sequence>MGMRRTSMTILAIICLMMVPYNGIGNSSAASGTMHQGAVEHTLFFIGDADATTGSFTPSKTLLTDLQELEATSEGAASRTELYVFEQTIGADGTIPSGTWTHRINYVVEGASNVGGNWSTEIIIGGTSFLSGEFAFGGRGGSYDFPVEIDEIQVNQGDTLKLIFYLEGGVIWNSPDDNSELYLTWGGPESDAGLTMNSPLVTIDMQDANPDGDVVYFPIRLHSDYAADLADLQNMEARINGVITEDVPFISTTTSGVEIVYPWSVPVGSSSGTYSMNFTLNPQDGVTIQAQLEHQIELGEGSGDGGGWNFGTEPVRTGGSTLDLELELRQSGDRLERSSTLTIDGAVTVWMRWGLDNIGNDTLDSTSWWREISAGQSSLINSEIQDGEISDAEIQVLENHLISSPQNLADFLDRGLALDSTAILGATPFDIEGAINVDIDLRDSYEVKSSPLQIRIQTATILEGGEITMIETFIRSQSKTYWTGVTLDARLSTNPTQGIAGVYGDGIDYSYLRYGISENVYVTFGEDDRNEDFRVTITPANSITDAPLIGLILLLIGMALTFILMFRITKNRMRIPVAIWLTVMGAAVSILYIYGIQMNLLFGAEGGTFIMGLLIVFASPKNRSNHLSDVPDRDIAIIDCPKCNQSNPVPSDERPLRLKCGGCGRTLLIE</sequence>
<accession>D6PBG0</accession>
<evidence type="ECO:0000313" key="2">
    <source>
        <dbReference type="EMBL" id="ADD93061.1"/>
    </source>
</evidence>
<organism evidence="2">
    <name type="scientific">uncultured archaeon MedDCM-OCT-S05-C10</name>
    <dbReference type="NCBI Taxonomy" id="743088"/>
    <lineage>
        <taxon>Archaea</taxon>
        <taxon>environmental samples</taxon>
    </lineage>
</organism>